<evidence type="ECO:0000313" key="3">
    <source>
        <dbReference type="Proteomes" id="UP000007800"/>
    </source>
</evidence>
<proteinExistence type="predicted"/>
<dbReference type="EMBL" id="GG682011">
    <property type="protein sequence ID" value="EER03896.1"/>
    <property type="molecule type" value="Genomic_DNA"/>
</dbReference>
<dbReference type="GeneID" id="9044492"/>
<feature type="region of interest" description="Disordered" evidence="1">
    <location>
        <begin position="43"/>
        <end position="66"/>
    </location>
</feature>
<sequence>MLCNYLSSALISLVYEKDVTEHMMERAGVSAEGAHFELTDVSELCDEGSHSGSPQDDSNEHVSRISGRSVHWGASAVIGGSTHAVNNPQQSSRPMSTDLDSGVLASTVIIRDTSPRNSDRSAH</sequence>
<reference evidence="2 3" key="1">
    <citation type="submission" date="2008-07" db="EMBL/GenBank/DDBJ databases">
        <authorList>
            <person name="El-Sayed N."/>
            <person name="Caler E."/>
            <person name="Inman J."/>
            <person name="Amedeo P."/>
            <person name="Hass B."/>
            <person name="Wortman J."/>
        </authorList>
    </citation>
    <scope>NUCLEOTIDE SEQUENCE [LARGE SCALE GENOMIC DNA]</scope>
    <source>
        <strain evidence="3">ATCC 50983 / TXsc</strain>
    </source>
</reference>
<dbReference type="RefSeq" id="XP_002772080.1">
    <property type="nucleotide sequence ID" value="XM_002772034.1"/>
</dbReference>
<evidence type="ECO:0000256" key="1">
    <source>
        <dbReference type="SAM" id="MobiDB-lite"/>
    </source>
</evidence>
<organism evidence="3">
    <name type="scientific">Perkinsus marinus (strain ATCC 50983 / TXsc)</name>
    <dbReference type="NCBI Taxonomy" id="423536"/>
    <lineage>
        <taxon>Eukaryota</taxon>
        <taxon>Sar</taxon>
        <taxon>Alveolata</taxon>
        <taxon>Perkinsozoa</taxon>
        <taxon>Perkinsea</taxon>
        <taxon>Perkinsida</taxon>
        <taxon>Perkinsidae</taxon>
        <taxon>Perkinsus</taxon>
    </lineage>
</organism>
<evidence type="ECO:0000313" key="2">
    <source>
        <dbReference type="EMBL" id="EER03896.1"/>
    </source>
</evidence>
<feature type="compositionally biased region" description="Polar residues" evidence="1">
    <location>
        <begin position="83"/>
        <end position="99"/>
    </location>
</feature>
<dbReference type="OrthoDB" id="446177at2759"/>
<dbReference type="InParanoid" id="C5LH87"/>
<accession>C5LH87</accession>
<dbReference type="Proteomes" id="UP000007800">
    <property type="component" value="Unassembled WGS sequence"/>
</dbReference>
<keyword evidence="3" id="KW-1185">Reference proteome</keyword>
<feature type="compositionally biased region" description="Basic and acidic residues" evidence="1">
    <location>
        <begin position="113"/>
        <end position="123"/>
    </location>
</feature>
<protein>
    <submittedName>
        <fullName evidence="2">Uncharacterized protein</fullName>
    </submittedName>
</protein>
<gene>
    <name evidence="2" type="ORF">Pmar_PMAR017310</name>
</gene>
<name>C5LH87_PERM5</name>
<dbReference type="AlphaFoldDB" id="C5LH87"/>
<feature type="region of interest" description="Disordered" evidence="1">
    <location>
        <begin position="79"/>
        <end position="123"/>
    </location>
</feature>